<feature type="non-terminal residue" evidence="1">
    <location>
        <position position="1"/>
    </location>
</feature>
<gene>
    <name evidence="1" type="ORF">BV898_20323</name>
</gene>
<reference evidence="2" key="1">
    <citation type="submission" date="2017-01" db="EMBL/GenBank/DDBJ databases">
        <title>Comparative genomics of anhydrobiosis in the tardigrade Hypsibius dujardini.</title>
        <authorList>
            <person name="Yoshida Y."/>
            <person name="Koutsovoulos G."/>
            <person name="Laetsch D."/>
            <person name="Stevens L."/>
            <person name="Kumar S."/>
            <person name="Horikawa D."/>
            <person name="Ishino K."/>
            <person name="Komine S."/>
            <person name="Tomita M."/>
            <person name="Blaxter M."/>
            <person name="Arakawa K."/>
        </authorList>
    </citation>
    <scope>NUCLEOTIDE SEQUENCE [LARGE SCALE GENOMIC DNA]</scope>
    <source>
        <strain evidence="2">Z151</strain>
    </source>
</reference>
<name>A0A9X6NEB8_HYPEX</name>
<accession>A0A9X6NEB8</accession>
<dbReference type="AlphaFoldDB" id="A0A9X6NEB8"/>
<organism evidence="1 2">
    <name type="scientific">Hypsibius exemplaris</name>
    <name type="common">Freshwater tardigrade</name>
    <dbReference type="NCBI Taxonomy" id="2072580"/>
    <lineage>
        <taxon>Eukaryota</taxon>
        <taxon>Metazoa</taxon>
        <taxon>Ecdysozoa</taxon>
        <taxon>Tardigrada</taxon>
        <taxon>Eutardigrada</taxon>
        <taxon>Parachela</taxon>
        <taxon>Hypsibioidea</taxon>
        <taxon>Hypsibiidae</taxon>
        <taxon>Hypsibius</taxon>
    </lineage>
</organism>
<dbReference type="Proteomes" id="UP000192578">
    <property type="component" value="Unassembled WGS sequence"/>
</dbReference>
<proteinExistence type="predicted"/>
<protein>
    <submittedName>
        <fullName evidence="1">Uncharacterized protein</fullName>
    </submittedName>
</protein>
<evidence type="ECO:0000313" key="1">
    <source>
        <dbReference type="EMBL" id="OWA52300.1"/>
    </source>
</evidence>
<keyword evidence="2" id="KW-1185">Reference proteome</keyword>
<evidence type="ECO:0000313" key="2">
    <source>
        <dbReference type="Proteomes" id="UP000192578"/>
    </source>
</evidence>
<comment type="caution">
    <text evidence="1">The sequence shown here is derived from an EMBL/GenBank/DDBJ whole genome shotgun (WGS) entry which is preliminary data.</text>
</comment>
<sequence>KRQGRFAAVKPQPRRWKPRWAAAVRCGLRCGLQGSSAKPVSSSFLGTTGQ</sequence>
<dbReference type="EMBL" id="MTYJ01000262">
    <property type="protein sequence ID" value="OWA52300.1"/>
    <property type="molecule type" value="Genomic_DNA"/>
</dbReference>